<evidence type="ECO:0000313" key="1">
    <source>
        <dbReference type="EMBL" id="MEQ2223243.1"/>
    </source>
</evidence>
<reference evidence="1 2" key="1">
    <citation type="submission" date="2021-06" db="EMBL/GenBank/DDBJ databases">
        <authorList>
            <person name="Palmer J.M."/>
        </authorList>
    </citation>
    <scope>NUCLEOTIDE SEQUENCE [LARGE SCALE GENOMIC DNA]</scope>
    <source>
        <strain evidence="2">if_2019</strain>
        <tissue evidence="1">Muscle</tissue>
    </source>
</reference>
<comment type="caution">
    <text evidence="1">The sequence shown here is derived from an EMBL/GenBank/DDBJ whole genome shotgun (WGS) entry which is preliminary data.</text>
</comment>
<keyword evidence="2" id="KW-1185">Reference proteome</keyword>
<sequence length="99" mass="11123">IYKREEAQLLLQVHQIRGPVEIFVNKFKIDNWALDGHVSYISSSNSFVYQGFVRGKGFGQFGLQRLVLAGYMANLFGKIAFKHSPYILGMVEVGSVPEA</sequence>
<protein>
    <submittedName>
        <fullName evidence="1">CUB and sushi domain-containing protein 2</fullName>
    </submittedName>
</protein>
<dbReference type="EMBL" id="JAHRIQ010006369">
    <property type="protein sequence ID" value="MEQ2223243.1"/>
    <property type="molecule type" value="Genomic_DNA"/>
</dbReference>
<gene>
    <name evidence="1" type="primary">CSMD2_7</name>
    <name evidence="1" type="ORF">ILYODFUR_034751</name>
</gene>
<evidence type="ECO:0000313" key="2">
    <source>
        <dbReference type="Proteomes" id="UP001482620"/>
    </source>
</evidence>
<organism evidence="1 2">
    <name type="scientific">Ilyodon furcidens</name>
    <name type="common">goldbreast splitfin</name>
    <dbReference type="NCBI Taxonomy" id="33524"/>
    <lineage>
        <taxon>Eukaryota</taxon>
        <taxon>Metazoa</taxon>
        <taxon>Chordata</taxon>
        <taxon>Craniata</taxon>
        <taxon>Vertebrata</taxon>
        <taxon>Euteleostomi</taxon>
        <taxon>Actinopterygii</taxon>
        <taxon>Neopterygii</taxon>
        <taxon>Teleostei</taxon>
        <taxon>Neoteleostei</taxon>
        <taxon>Acanthomorphata</taxon>
        <taxon>Ovalentaria</taxon>
        <taxon>Atherinomorphae</taxon>
        <taxon>Cyprinodontiformes</taxon>
        <taxon>Goodeidae</taxon>
        <taxon>Ilyodon</taxon>
    </lineage>
</organism>
<accession>A0ABV0SU83</accession>
<dbReference type="Proteomes" id="UP001482620">
    <property type="component" value="Unassembled WGS sequence"/>
</dbReference>
<name>A0ABV0SU83_9TELE</name>
<proteinExistence type="predicted"/>
<feature type="non-terminal residue" evidence="1">
    <location>
        <position position="1"/>
    </location>
</feature>